<dbReference type="GO" id="GO:0005737">
    <property type="term" value="C:cytoplasm"/>
    <property type="evidence" value="ECO:0007669"/>
    <property type="project" value="UniProtKB-SubCell"/>
</dbReference>
<dbReference type="InterPro" id="IPR050621">
    <property type="entry name" value="Tudor_domain_containing"/>
</dbReference>
<comment type="subcellular location">
    <subcellularLocation>
        <location evidence="1">Cytoplasm</location>
    </subcellularLocation>
</comment>
<evidence type="ECO:0000256" key="3">
    <source>
        <dbReference type="ARBA" id="ARBA00022737"/>
    </source>
</evidence>
<dbReference type="SMART" id="SM00333">
    <property type="entry name" value="TUDOR"/>
    <property type="match status" value="3"/>
</dbReference>
<feature type="compositionally biased region" description="Polar residues" evidence="5">
    <location>
        <begin position="149"/>
        <end position="176"/>
    </location>
</feature>
<evidence type="ECO:0000259" key="7">
    <source>
        <dbReference type="PROSITE" id="PS51644"/>
    </source>
</evidence>
<dbReference type="PROSITE" id="PS51644">
    <property type="entry name" value="HTH_OST"/>
    <property type="match status" value="1"/>
</dbReference>
<feature type="compositionally biased region" description="Basic residues" evidence="5">
    <location>
        <begin position="96"/>
        <end position="109"/>
    </location>
</feature>
<name>A0A1X7UFX1_AMPQE</name>
<dbReference type="GO" id="GO:0030154">
    <property type="term" value="P:cell differentiation"/>
    <property type="evidence" value="ECO:0007669"/>
    <property type="project" value="UniProtKB-ARBA"/>
</dbReference>
<keyword evidence="4" id="KW-0744">Spermatogenesis</keyword>
<dbReference type="InParanoid" id="A0A1X7UFX1"/>
<dbReference type="EnsemblMetazoa" id="XM_019998931.1">
    <property type="protein sequence ID" value="XP_019854490.1"/>
    <property type="gene ID" value="LOC105313466"/>
</dbReference>
<reference evidence="8" key="2">
    <citation type="submission" date="2017-05" db="UniProtKB">
        <authorList>
            <consortium name="EnsemblMetazoa"/>
        </authorList>
    </citation>
    <scope>IDENTIFICATION</scope>
</reference>
<dbReference type="PANTHER" id="PTHR22948">
    <property type="entry name" value="TUDOR DOMAIN CONTAINING PROTEIN"/>
    <property type="match status" value="1"/>
</dbReference>
<feature type="domain" description="Tudor" evidence="6">
    <location>
        <begin position="709"/>
        <end position="766"/>
    </location>
</feature>
<dbReference type="Pfam" id="PF00567">
    <property type="entry name" value="TUDOR"/>
    <property type="match status" value="3"/>
</dbReference>
<keyword evidence="9" id="KW-1185">Reference proteome</keyword>
<evidence type="ECO:0000313" key="8">
    <source>
        <dbReference type="EnsemblMetazoa" id="Aqu2.1.26672_001"/>
    </source>
</evidence>
<evidence type="ECO:0000259" key="6">
    <source>
        <dbReference type="PROSITE" id="PS50304"/>
    </source>
</evidence>
<sequence>MSSGDERQKLLERFKVDTRSILLSAPLGVLKRAFAKDYRSMIGSDPPLRQLGYSNMDEFARDHPDVLRSGIGPTGEPTYYVVATQETQHVASLVARQKKPSLSKLRKASTARPPPSISRHMAMVGPRRRANRPVRRPLYGQPIIKSQSLPSSKFSLQQQREGASFLSNKTPPSQSFPAHEKSSSGIPPFNPELHHAPFLTIPQLITSRDEFREKIVVVEGYPGLHKEITQYRDQFRVLLFHNRNFNQGKQFQNVNVFFTRKHWNVSIYPDPLSLPSEGGVRIKLWGIVEYKYWNTPKKYVHSLRALYYRRLDMSPSGSLSSPPPLRVTVSGGAREIVHSQLTGGMRAFPNSRDKSPVANSRSSKPTAAPPTSLAEWLREELKDKPNGLWGKVLAKKYSEAYNEEPSVILDRIMKLPFVKTNCPVEGNPIISIKKEIEQEKKEEKEEKTDYPPLPSTVELPLSSEDGIYVLVASIKSLLHFYVQHNSPSTTEALQRLEDSIYEHFNENKHAPPKKLNPERLYALCWEDGSWCRTKLVSVAGLTGLTSEGRVHVCYPDYGNYELVEINQLRELPKEFYTLPFQGVQCRLDGLLSETETANDKFEELAFEKLCTCQVKSKSGDHYTVQLSIDDTNINNVIEDLVYPINSLKPSLPPVGGAPVSVILRDIGILIPGLIVVHIEGRGTLKLDELNELINDHYGNDEKVDSTPFKPELGVVCCAKYSEDWYRVQVLDLKEDGTATVLFVDYGNYLSVEAKDLKSPLPHPLFELPSQALSAQLKDVPPPHCGWSNEATLWLNEYVDTRLTLQMVSASECILFADGVSLNEELLKHTEFFPSYSITINDCPSVQLPDEPALVYVSSCISPNEFTVQLCDSSDALTSLQQSLQQFSITAPPVSRLQSGLVVSSLSSDECWYRSLLLDTVSLRQEGDNLIEEVPVRHLDYGDEEMIKTSSDGIKQLSKEFLQLPSQGISASLHGVAPIEGTVWDSTSTEKFKELVLDKYFFCQKKGVCPNGRSSVSLIEPSGSQLVSTILETEKLARIIL</sequence>
<dbReference type="InterPro" id="IPR002999">
    <property type="entry name" value="Tudor"/>
</dbReference>
<evidence type="ECO:0000256" key="5">
    <source>
        <dbReference type="SAM" id="MobiDB-lite"/>
    </source>
</evidence>
<dbReference type="InterPro" id="IPR025605">
    <property type="entry name" value="OST-HTH/LOTUS_dom"/>
</dbReference>
<dbReference type="AlphaFoldDB" id="A0A1X7UFX1"/>
<dbReference type="Gene3D" id="2.30.30.140">
    <property type="match status" value="3"/>
</dbReference>
<dbReference type="PANTHER" id="PTHR22948:SF29">
    <property type="entry name" value="FI02030P-RELATED"/>
    <property type="match status" value="1"/>
</dbReference>
<feature type="domain" description="HTH OST-type" evidence="7">
    <location>
        <begin position="10"/>
        <end position="83"/>
    </location>
</feature>
<evidence type="ECO:0000256" key="2">
    <source>
        <dbReference type="ARBA" id="ARBA00022490"/>
    </source>
</evidence>
<proteinExistence type="predicted"/>
<evidence type="ECO:0000256" key="1">
    <source>
        <dbReference type="ARBA" id="ARBA00004496"/>
    </source>
</evidence>
<gene>
    <name evidence="8" type="primary">105313466</name>
</gene>
<keyword evidence="3" id="KW-0677">Repeat</keyword>
<protein>
    <recommendedName>
        <fullName evidence="10">Tudor domain-containing protein</fullName>
    </recommendedName>
</protein>
<dbReference type="Gene3D" id="2.40.50.90">
    <property type="match status" value="3"/>
</dbReference>
<dbReference type="InterPro" id="IPR041966">
    <property type="entry name" value="LOTUS-like"/>
</dbReference>
<dbReference type="GO" id="GO:0007283">
    <property type="term" value="P:spermatogenesis"/>
    <property type="evidence" value="ECO:0007669"/>
    <property type="project" value="UniProtKB-KW"/>
</dbReference>
<evidence type="ECO:0008006" key="10">
    <source>
        <dbReference type="Google" id="ProtNLM"/>
    </source>
</evidence>
<keyword evidence="2" id="KW-0963">Cytoplasm</keyword>
<dbReference type="SUPFAM" id="SSF63748">
    <property type="entry name" value="Tudor/PWWP/MBT"/>
    <property type="match status" value="3"/>
</dbReference>
<organism evidence="8">
    <name type="scientific">Amphimedon queenslandica</name>
    <name type="common">Sponge</name>
    <dbReference type="NCBI Taxonomy" id="400682"/>
    <lineage>
        <taxon>Eukaryota</taxon>
        <taxon>Metazoa</taxon>
        <taxon>Porifera</taxon>
        <taxon>Demospongiae</taxon>
        <taxon>Heteroscleromorpha</taxon>
        <taxon>Haplosclerida</taxon>
        <taxon>Niphatidae</taxon>
        <taxon>Amphimedon</taxon>
    </lineage>
</organism>
<dbReference type="KEGG" id="aqu:105313466"/>
<evidence type="ECO:0000313" key="9">
    <source>
        <dbReference type="Proteomes" id="UP000007879"/>
    </source>
</evidence>
<dbReference type="eggNOG" id="KOG2039">
    <property type="taxonomic scope" value="Eukaryota"/>
</dbReference>
<dbReference type="InterPro" id="IPR035437">
    <property type="entry name" value="SNase_OB-fold_sf"/>
</dbReference>
<dbReference type="Proteomes" id="UP000007879">
    <property type="component" value="Unassembled WGS sequence"/>
</dbReference>
<dbReference type="PROSITE" id="PS50304">
    <property type="entry name" value="TUDOR"/>
    <property type="match status" value="2"/>
</dbReference>
<dbReference type="EnsemblMetazoa" id="Aqu2.1.26672_001">
    <property type="protein sequence ID" value="Aqu2.1.26672_001"/>
    <property type="gene ID" value="Aqu2.1.26672"/>
</dbReference>
<dbReference type="Gene3D" id="3.30.420.610">
    <property type="entry name" value="LOTUS domain-like"/>
    <property type="match status" value="1"/>
</dbReference>
<dbReference type="STRING" id="400682.A0A1X7UFX1"/>
<dbReference type="OrthoDB" id="10034606at2759"/>
<reference evidence="9" key="1">
    <citation type="journal article" date="2010" name="Nature">
        <title>The Amphimedon queenslandica genome and the evolution of animal complexity.</title>
        <authorList>
            <person name="Srivastava M."/>
            <person name="Simakov O."/>
            <person name="Chapman J."/>
            <person name="Fahey B."/>
            <person name="Gauthier M.E."/>
            <person name="Mitros T."/>
            <person name="Richards G.S."/>
            <person name="Conaco C."/>
            <person name="Dacre M."/>
            <person name="Hellsten U."/>
            <person name="Larroux C."/>
            <person name="Putnam N.H."/>
            <person name="Stanke M."/>
            <person name="Adamska M."/>
            <person name="Darling A."/>
            <person name="Degnan S.M."/>
            <person name="Oakley T.H."/>
            <person name="Plachetzki D.C."/>
            <person name="Zhai Y."/>
            <person name="Adamski M."/>
            <person name="Calcino A."/>
            <person name="Cummins S.F."/>
            <person name="Goodstein D.M."/>
            <person name="Harris C."/>
            <person name="Jackson D.J."/>
            <person name="Leys S.P."/>
            <person name="Shu S."/>
            <person name="Woodcroft B.J."/>
            <person name="Vervoort M."/>
            <person name="Kosik K.S."/>
            <person name="Manning G."/>
            <person name="Degnan B.M."/>
            <person name="Rokhsar D.S."/>
        </authorList>
    </citation>
    <scope>NUCLEOTIDE SEQUENCE [LARGE SCALE GENOMIC DNA]</scope>
</reference>
<dbReference type="FunCoup" id="A0A1X7UFX1">
    <property type="interactions" value="24"/>
</dbReference>
<feature type="region of interest" description="Disordered" evidence="5">
    <location>
        <begin position="94"/>
        <end position="120"/>
    </location>
</feature>
<keyword evidence="4" id="KW-0221">Differentiation</keyword>
<feature type="region of interest" description="Disordered" evidence="5">
    <location>
        <begin position="149"/>
        <end position="189"/>
    </location>
</feature>
<accession>A0A1X7UFX1</accession>
<feature type="region of interest" description="Disordered" evidence="5">
    <location>
        <begin position="344"/>
        <end position="373"/>
    </location>
</feature>
<evidence type="ECO:0000256" key="4">
    <source>
        <dbReference type="ARBA" id="ARBA00022871"/>
    </source>
</evidence>
<dbReference type="CDD" id="cd09972">
    <property type="entry name" value="LOTUS_TDRD_OSKAR"/>
    <property type="match status" value="1"/>
</dbReference>
<feature type="domain" description="Tudor" evidence="6">
    <location>
        <begin position="513"/>
        <end position="578"/>
    </location>
</feature>